<dbReference type="STRING" id="1280941.HY2_01595"/>
<comment type="similarity">
    <text evidence="1 3">Belongs to the short-chain dehydrogenases/reductases (SDR) family.</text>
</comment>
<dbReference type="AlphaFoldDB" id="A0A062U515"/>
<dbReference type="SUPFAM" id="SSF51735">
    <property type="entry name" value="NAD(P)-binding Rossmann-fold domains"/>
    <property type="match status" value="1"/>
</dbReference>
<dbReference type="FunFam" id="3.40.50.720:FF:000084">
    <property type="entry name" value="Short-chain dehydrogenase reductase"/>
    <property type="match status" value="1"/>
</dbReference>
<dbReference type="eggNOG" id="COG1028">
    <property type="taxonomic scope" value="Bacteria"/>
</dbReference>
<sequence length="271" mass="28070">MGLLDGRVAIVTGAGSGIGLATAEALSLEGAAVLATDIDDNGLKVAASRIKANGGKVETLQQDVTDEAMWDTAFETAENKLGTPSILVNNAGIAIGGAIADFSLDDWKRQMSVNIDSVFLGTRAAIRRMMENGGSIVNISSVAGLKGAAGLSAYCTSKGAVRLFTKSAAVECAQMGWPIRVNSVHPGIIDTPIWQKSISRLTETMDPETASIMTAPDGSNEMNVALLGAQSSPMGRAGRPDEVANLIVFLASDKSSYINGQEHIVDGAMTA</sequence>
<evidence type="ECO:0000259" key="4">
    <source>
        <dbReference type="SMART" id="SM00822"/>
    </source>
</evidence>
<dbReference type="PANTHER" id="PTHR42760">
    <property type="entry name" value="SHORT-CHAIN DEHYDROGENASES/REDUCTASES FAMILY MEMBER"/>
    <property type="match status" value="1"/>
</dbReference>
<dbReference type="SMART" id="SM00822">
    <property type="entry name" value="PKS_KR"/>
    <property type="match status" value="1"/>
</dbReference>
<evidence type="ECO:0000256" key="1">
    <source>
        <dbReference type="ARBA" id="ARBA00006484"/>
    </source>
</evidence>
<dbReference type="Proteomes" id="UP000249123">
    <property type="component" value="Unassembled WGS sequence"/>
</dbReference>
<organism evidence="5 6">
    <name type="scientific">Hyphomonas pacifica</name>
    <dbReference type="NCBI Taxonomy" id="1280941"/>
    <lineage>
        <taxon>Bacteria</taxon>
        <taxon>Pseudomonadati</taxon>
        <taxon>Pseudomonadota</taxon>
        <taxon>Alphaproteobacteria</taxon>
        <taxon>Hyphomonadales</taxon>
        <taxon>Hyphomonadaceae</taxon>
        <taxon>Hyphomonas</taxon>
    </lineage>
</organism>
<accession>A0A062U515</accession>
<dbReference type="RefSeq" id="WP_034825470.1">
    <property type="nucleotide sequence ID" value="NZ_AWFA01000012.1"/>
</dbReference>
<feature type="domain" description="Ketoreductase" evidence="4">
    <location>
        <begin position="7"/>
        <end position="191"/>
    </location>
</feature>
<evidence type="ECO:0000256" key="3">
    <source>
        <dbReference type="RuleBase" id="RU000363"/>
    </source>
</evidence>
<dbReference type="InterPro" id="IPR057326">
    <property type="entry name" value="KR_dom"/>
</dbReference>
<dbReference type="GO" id="GO:0016616">
    <property type="term" value="F:oxidoreductase activity, acting on the CH-OH group of donors, NAD or NADP as acceptor"/>
    <property type="evidence" value="ECO:0007669"/>
    <property type="project" value="UniProtKB-ARBA"/>
</dbReference>
<evidence type="ECO:0000313" key="6">
    <source>
        <dbReference type="Proteomes" id="UP000249123"/>
    </source>
</evidence>
<name>A0A062U515_9PROT</name>
<protein>
    <recommendedName>
        <fullName evidence="4">Ketoreductase domain-containing protein</fullName>
    </recommendedName>
</protein>
<dbReference type="Pfam" id="PF00106">
    <property type="entry name" value="adh_short"/>
    <property type="match status" value="1"/>
</dbReference>
<keyword evidence="2" id="KW-0560">Oxidoreductase</keyword>
<evidence type="ECO:0000256" key="2">
    <source>
        <dbReference type="ARBA" id="ARBA00023002"/>
    </source>
</evidence>
<dbReference type="PRINTS" id="PR00080">
    <property type="entry name" value="SDRFAMILY"/>
</dbReference>
<dbReference type="PROSITE" id="PS00061">
    <property type="entry name" value="ADH_SHORT"/>
    <property type="match status" value="1"/>
</dbReference>
<gene>
    <name evidence="5" type="ORF">HY3_01680</name>
</gene>
<dbReference type="PANTHER" id="PTHR42760:SF133">
    <property type="entry name" value="3-OXOACYL-[ACYL-CARRIER-PROTEIN] REDUCTASE"/>
    <property type="match status" value="1"/>
</dbReference>
<dbReference type="Pfam" id="PF13561">
    <property type="entry name" value="adh_short_C2"/>
    <property type="match status" value="1"/>
</dbReference>
<dbReference type="EMBL" id="AWFB01000012">
    <property type="protein sequence ID" value="RAN34343.1"/>
    <property type="molecule type" value="Genomic_DNA"/>
</dbReference>
<dbReference type="PRINTS" id="PR00081">
    <property type="entry name" value="GDHRDH"/>
</dbReference>
<evidence type="ECO:0000313" key="5">
    <source>
        <dbReference type="EMBL" id="RAN34343.1"/>
    </source>
</evidence>
<dbReference type="InterPro" id="IPR002347">
    <property type="entry name" value="SDR_fam"/>
</dbReference>
<dbReference type="InterPro" id="IPR036291">
    <property type="entry name" value="NAD(P)-bd_dom_sf"/>
</dbReference>
<proteinExistence type="inferred from homology"/>
<reference evidence="5 6" key="1">
    <citation type="submission" date="2013-04" db="EMBL/GenBank/DDBJ databases">
        <title>Hyphomonas sp. T24B3 Genome Sequencing.</title>
        <authorList>
            <person name="Lai Q."/>
            <person name="Shao Z."/>
        </authorList>
    </citation>
    <scope>NUCLEOTIDE SEQUENCE [LARGE SCALE GENOMIC DNA]</scope>
    <source>
        <strain evidence="5 6">T24B3</strain>
    </source>
</reference>
<comment type="caution">
    <text evidence="5">The sequence shown here is derived from an EMBL/GenBank/DDBJ whole genome shotgun (WGS) entry which is preliminary data.</text>
</comment>
<dbReference type="Gene3D" id="3.40.50.720">
    <property type="entry name" value="NAD(P)-binding Rossmann-like Domain"/>
    <property type="match status" value="1"/>
</dbReference>
<dbReference type="OrthoDB" id="198783at2"/>
<keyword evidence="6" id="KW-1185">Reference proteome</keyword>
<dbReference type="InterPro" id="IPR020904">
    <property type="entry name" value="Sc_DH/Rdtase_CS"/>
</dbReference>